<evidence type="ECO:0000313" key="2">
    <source>
        <dbReference type="Proteomes" id="UP000189295"/>
    </source>
</evidence>
<reference evidence="1 2" key="1">
    <citation type="submission" date="2016-10" db="EMBL/GenBank/DDBJ databases">
        <title>Pseudomonas lactis sp. nov. and Pseudomonas paralactis sp. nov., isolated from bovine raw milk.</title>
        <authorList>
            <person name="Von Neubeck M."/>
            <person name="Huptas C."/>
            <person name="Glueck C."/>
            <person name="Krewinkel M."/>
            <person name="Stoeckel M."/>
            <person name="Stressler T."/>
            <person name="Fischer L."/>
            <person name="Hinrichs J."/>
            <person name="Scherer S."/>
            <person name="Wenning M."/>
        </authorList>
    </citation>
    <scope>NUCLEOTIDE SEQUENCE [LARGE SCALE GENOMIC DNA]</scope>
    <source>
        <strain evidence="1 2">DSM 17516</strain>
    </source>
</reference>
<comment type="caution">
    <text evidence="1">The sequence shown here is derived from an EMBL/GenBank/DDBJ whole genome shotgun (WGS) entry which is preliminary data.</text>
</comment>
<gene>
    <name evidence="1" type="ORF">BLL36_17100</name>
</gene>
<protein>
    <submittedName>
        <fullName evidence="1">Uncharacterized protein</fullName>
    </submittedName>
</protein>
<proteinExistence type="predicted"/>
<name>A0A1V2K7P6_PSECE</name>
<accession>A0A1V2K7P6</accession>
<dbReference type="AlphaFoldDB" id="A0A1V2K7P6"/>
<dbReference type="RefSeq" id="WP_076952872.1">
    <property type="nucleotide sequence ID" value="NZ_MNPW01000008.1"/>
</dbReference>
<sequence length="274" mass="30785">MSSNVFLCVLSAILISGCAARPADTKPPVSLADDKNLIVGLWAMQALNEGQTNVAEFRADGQLLLHSFNCVKSIREPTDVMSYSVADDGQVINMILPGNTVELKVLSFSPQFMQFTSWSGGIQVRYDYEKVDKVDSVCDRYPDLKAERARNTPYKESDFVAAPSIPDHPGMDRYIGTWGSDNVVTVKIARDAHGGFYLSMPSDKNWHYLYNNVHWVGDVLHFQRYTYSDNEASFPHPRHKLQTPTSLEPIPGGSLREDFILNGDPYMSILRRMK</sequence>
<dbReference type="EMBL" id="MNPW01000008">
    <property type="protein sequence ID" value="ONH52891.1"/>
    <property type="molecule type" value="Genomic_DNA"/>
</dbReference>
<dbReference type="OrthoDB" id="9156913at2"/>
<dbReference type="Proteomes" id="UP000189295">
    <property type="component" value="Unassembled WGS sequence"/>
</dbReference>
<organism evidence="1 2">
    <name type="scientific">Pseudomonas cedrina subsp. cedrina</name>
    <dbReference type="NCBI Taxonomy" id="76762"/>
    <lineage>
        <taxon>Bacteria</taxon>
        <taxon>Pseudomonadati</taxon>
        <taxon>Pseudomonadota</taxon>
        <taxon>Gammaproteobacteria</taxon>
        <taxon>Pseudomonadales</taxon>
        <taxon>Pseudomonadaceae</taxon>
        <taxon>Pseudomonas</taxon>
    </lineage>
</organism>
<evidence type="ECO:0000313" key="1">
    <source>
        <dbReference type="EMBL" id="ONH52891.1"/>
    </source>
</evidence>